<proteinExistence type="predicted"/>
<name>A0AAQ1P733_9PSED</name>
<dbReference type="AlphaFoldDB" id="A0AAQ1P733"/>
<organism evidence="1 2">
    <name type="scientific">Pseudomonas inefficax</name>
    <dbReference type="NCBI Taxonomy" id="2078786"/>
    <lineage>
        <taxon>Bacteria</taxon>
        <taxon>Pseudomonadati</taxon>
        <taxon>Pseudomonadota</taxon>
        <taxon>Gammaproteobacteria</taxon>
        <taxon>Pseudomonadales</taxon>
        <taxon>Pseudomonadaceae</taxon>
        <taxon>Pseudomonas</taxon>
    </lineage>
</organism>
<dbReference type="EMBL" id="OPYN01000078">
    <property type="protein sequence ID" value="SPO60242.1"/>
    <property type="molecule type" value="Genomic_DNA"/>
</dbReference>
<accession>A0AAQ1P733</accession>
<sequence>MWCTAHRSKLDRQADLGRVGAALCRERAAQQPQIQYPCKDRRGRFAALSRYKAAPTKKPHRYQVI</sequence>
<evidence type="ECO:0000313" key="2">
    <source>
        <dbReference type="Proteomes" id="UP000294335"/>
    </source>
</evidence>
<keyword evidence="2" id="KW-1185">Reference proteome</keyword>
<reference evidence="1 2" key="1">
    <citation type="submission" date="2018-02" db="EMBL/GenBank/DDBJ databases">
        <authorList>
            <person name="Dubost A."/>
        </authorList>
    </citation>
    <scope>NUCLEOTIDE SEQUENCE [LARGE SCALE GENOMIC DNA]</scope>
    <source>
        <strain evidence="2">JV551A3</strain>
    </source>
</reference>
<comment type="caution">
    <text evidence="1">The sequence shown here is derived from an EMBL/GenBank/DDBJ whole genome shotgun (WGS) entry which is preliminary data.</text>
</comment>
<gene>
    <name evidence="1" type="ORF">JV551A3_V1_780003</name>
</gene>
<evidence type="ECO:0000313" key="1">
    <source>
        <dbReference type="EMBL" id="SPO60242.1"/>
    </source>
</evidence>
<protein>
    <submittedName>
        <fullName evidence="1">Uncharacterized protein</fullName>
    </submittedName>
</protein>
<dbReference type="Proteomes" id="UP000294335">
    <property type="component" value="Unassembled WGS sequence"/>
</dbReference>